<comment type="subcellular location">
    <subcellularLocation>
        <location evidence="1">Chromosome</location>
        <location evidence="1">Centromere</location>
        <location evidence="1">Kinetochore</location>
    </subcellularLocation>
</comment>
<accession>A0A364KW73</accession>
<gene>
    <name evidence="10" type="ORF">BHQ10_003819</name>
</gene>
<dbReference type="AlphaFoldDB" id="A0A364KW73"/>
<dbReference type="GO" id="GO:0051301">
    <property type="term" value="P:cell division"/>
    <property type="evidence" value="ECO:0007669"/>
    <property type="project" value="UniProtKB-KW"/>
</dbReference>
<evidence type="ECO:0000256" key="6">
    <source>
        <dbReference type="ARBA" id="ARBA00022838"/>
    </source>
</evidence>
<evidence type="ECO:0000313" key="11">
    <source>
        <dbReference type="Proteomes" id="UP000249363"/>
    </source>
</evidence>
<keyword evidence="6" id="KW-0995">Kinetochore</keyword>
<reference evidence="10 11" key="1">
    <citation type="journal article" date="2017" name="Biotechnol. Biofuels">
        <title>Differential beta-glucosidase expression as a function of carbon source availability in Talaromyces amestolkiae: a genomic and proteomic approach.</title>
        <authorList>
            <person name="de Eugenio L.I."/>
            <person name="Mendez-Liter J.A."/>
            <person name="Nieto-Dominguez M."/>
            <person name="Alonso L."/>
            <person name="Gil-Munoz J."/>
            <person name="Barriuso J."/>
            <person name="Prieto A."/>
            <person name="Martinez M.J."/>
        </authorList>
    </citation>
    <scope>NUCLEOTIDE SEQUENCE [LARGE SCALE GENOMIC DNA]</scope>
    <source>
        <strain evidence="10 11">CIB</strain>
    </source>
</reference>
<keyword evidence="4" id="KW-0132">Cell division</keyword>
<dbReference type="GO" id="GO:0000070">
    <property type="term" value="P:mitotic sister chromatid segregation"/>
    <property type="evidence" value="ECO:0007669"/>
    <property type="project" value="TreeGrafter"/>
</dbReference>
<evidence type="ECO:0000256" key="8">
    <source>
        <dbReference type="ARBA" id="ARBA00023306"/>
    </source>
</evidence>
<evidence type="ECO:0000256" key="1">
    <source>
        <dbReference type="ARBA" id="ARBA00004629"/>
    </source>
</evidence>
<dbReference type="RefSeq" id="XP_040732323.1">
    <property type="nucleotide sequence ID" value="XM_040876117.1"/>
</dbReference>
<dbReference type="GO" id="GO:0005634">
    <property type="term" value="C:nucleus"/>
    <property type="evidence" value="ECO:0007669"/>
    <property type="project" value="InterPro"/>
</dbReference>
<protein>
    <recommendedName>
        <fullName evidence="12">MIND kinetochore complex component Mtw1</fullName>
    </recommendedName>
</protein>
<keyword evidence="7" id="KW-0175">Coiled coil</keyword>
<evidence type="ECO:0000256" key="9">
    <source>
        <dbReference type="ARBA" id="ARBA00023328"/>
    </source>
</evidence>
<dbReference type="Proteomes" id="UP000249363">
    <property type="component" value="Unassembled WGS sequence"/>
</dbReference>
<keyword evidence="3" id="KW-0158">Chromosome</keyword>
<evidence type="ECO:0000256" key="7">
    <source>
        <dbReference type="ARBA" id="ARBA00023054"/>
    </source>
</evidence>
<keyword evidence="8" id="KW-0131">Cell cycle</keyword>
<dbReference type="InterPro" id="IPR008685">
    <property type="entry name" value="Centromere_Mis12"/>
</dbReference>
<evidence type="ECO:0000313" key="10">
    <source>
        <dbReference type="EMBL" id="RAO67807.1"/>
    </source>
</evidence>
<dbReference type="GO" id="GO:0051382">
    <property type="term" value="P:kinetochore assembly"/>
    <property type="evidence" value="ECO:0007669"/>
    <property type="project" value="TreeGrafter"/>
</dbReference>
<dbReference type="OrthoDB" id="1884855at2759"/>
<organism evidence="10 11">
    <name type="scientific">Talaromyces amestolkiae</name>
    <dbReference type="NCBI Taxonomy" id="1196081"/>
    <lineage>
        <taxon>Eukaryota</taxon>
        <taxon>Fungi</taxon>
        <taxon>Dikarya</taxon>
        <taxon>Ascomycota</taxon>
        <taxon>Pezizomycotina</taxon>
        <taxon>Eurotiomycetes</taxon>
        <taxon>Eurotiomycetidae</taxon>
        <taxon>Eurotiales</taxon>
        <taxon>Trichocomaceae</taxon>
        <taxon>Talaromyces</taxon>
        <taxon>Talaromyces sect. Talaromyces</taxon>
    </lineage>
</organism>
<dbReference type="GeneID" id="63793035"/>
<dbReference type="Pfam" id="PF05859">
    <property type="entry name" value="Mis12"/>
    <property type="match status" value="1"/>
</dbReference>
<evidence type="ECO:0000256" key="3">
    <source>
        <dbReference type="ARBA" id="ARBA00022454"/>
    </source>
</evidence>
<dbReference type="PANTHER" id="PTHR14527:SF2">
    <property type="entry name" value="PROTEIN MIS12 HOMOLOG"/>
    <property type="match status" value="1"/>
</dbReference>
<evidence type="ECO:0008006" key="12">
    <source>
        <dbReference type="Google" id="ProtNLM"/>
    </source>
</evidence>
<comment type="similarity">
    <text evidence="2">Belongs to the mis12 family.</text>
</comment>
<evidence type="ECO:0000256" key="4">
    <source>
        <dbReference type="ARBA" id="ARBA00022618"/>
    </source>
</evidence>
<dbReference type="EMBL" id="MIKG01000006">
    <property type="protein sequence ID" value="RAO67807.1"/>
    <property type="molecule type" value="Genomic_DNA"/>
</dbReference>
<comment type="caution">
    <text evidence="10">The sequence shown here is derived from an EMBL/GenBank/DDBJ whole genome shotgun (WGS) entry which is preliminary data.</text>
</comment>
<dbReference type="PANTHER" id="PTHR14527">
    <property type="entry name" value="PROTEIN MIS12 HOMOLOG"/>
    <property type="match status" value="1"/>
</dbReference>
<keyword evidence="5" id="KW-0498">Mitosis</keyword>
<keyword evidence="11" id="KW-1185">Reference proteome</keyword>
<evidence type="ECO:0000256" key="5">
    <source>
        <dbReference type="ARBA" id="ARBA00022776"/>
    </source>
</evidence>
<proteinExistence type="inferred from homology"/>
<evidence type="ECO:0000256" key="2">
    <source>
        <dbReference type="ARBA" id="ARBA00008643"/>
    </source>
</evidence>
<name>A0A364KW73_TALAM</name>
<dbReference type="GO" id="GO:0000444">
    <property type="term" value="C:MIS12/MIND type complex"/>
    <property type="evidence" value="ECO:0007669"/>
    <property type="project" value="TreeGrafter"/>
</dbReference>
<sequence>MNDAVNSLLTEHFSYTPLSLIDDIINSINNLIYQAISSLETGLLNTPPERLGFGHANNASTTIPDTDAEGNIEYPEATLEIENGLHQLETLFESSVDKSFDKFEIYVLRNIFTVPDELVNYMRLAHYENLSFSNQDGAPTPESINMQRKKLRETRKLQQALQRESLQNEAVIAQLKAVLSTAQESVKPGSKTSATTLPNLSFLTSGHAATTLRVGQNNSLTTNTDFVLSQLPALHAATRKLRAKLSTLSSTTAAVSNDATKRDERREYIDSRIRLHLERSGEPALGDGQAAIAGRKISGAEAQALEAVGNILNDGK</sequence>
<keyword evidence="9" id="KW-0137">Centromere</keyword>